<dbReference type="RefSeq" id="WP_008515201.1">
    <property type="nucleotide sequence ID" value="NZ_ACJM01000003.1"/>
</dbReference>
<sequence>MDLLEKMREAYQSAKPTPEKKLQDVIVNRETGEYTFIWEEKNKP</sequence>
<evidence type="ECO:0000313" key="2">
    <source>
        <dbReference type="Proteomes" id="UP000006443"/>
    </source>
</evidence>
<organism evidence="1 2">
    <name type="scientific">Dethiobacter alkaliphilus AHT 1</name>
    <dbReference type="NCBI Taxonomy" id="555088"/>
    <lineage>
        <taxon>Bacteria</taxon>
        <taxon>Bacillati</taxon>
        <taxon>Bacillota</taxon>
        <taxon>Dethiobacteria</taxon>
        <taxon>Dethiobacterales</taxon>
        <taxon>Dethiobacteraceae</taxon>
        <taxon>Dethiobacter</taxon>
    </lineage>
</organism>
<dbReference type="EMBL" id="ACJM01000003">
    <property type="protein sequence ID" value="EEG78446.1"/>
    <property type="molecule type" value="Genomic_DNA"/>
</dbReference>
<dbReference type="STRING" id="555088.DealDRAFT_0861"/>
<reference evidence="1 2" key="1">
    <citation type="submission" date="2009-02" db="EMBL/GenBank/DDBJ databases">
        <title>Sequencing of the draft genome and assembly of Dethiobacter alkaliphilus AHT 1.</title>
        <authorList>
            <consortium name="US DOE Joint Genome Institute (JGI-PGF)"/>
            <person name="Lucas S."/>
            <person name="Copeland A."/>
            <person name="Lapidus A."/>
            <person name="Glavina del Rio T."/>
            <person name="Dalin E."/>
            <person name="Tice H."/>
            <person name="Bruce D."/>
            <person name="Goodwin L."/>
            <person name="Pitluck S."/>
            <person name="Larimer F."/>
            <person name="Land M.L."/>
            <person name="Hauser L."/>
            <person name="Muyzer G."/>
        </authorList>
    </citation>
    <scope>NUCLEOTIDE SEQUENCE [LARGE SCALE GENOMIC DNA]</scope>
    <source>
        <strain evidence="1 2">AHT 1</strain>
    </source>
</reference>
<proteinExistence type="predicted"/>
<protein>
    <submittedName>
        <fullName evidence="1">Uncharacterized protein</fullName>
    </submittedName>
</protein>
<comment type="caution">
    <text evidence="1">The sequence shown here is derived from an EMBL/GenBank/DDBJ whole genome shotgun (WGS) entry which is preliminary data.</text>
</comment>
<dbReference type="Proteomes" id="UP000006443">
    <property type="component" value="Unassembled WGS sequence"/>
</dbReference>
<keyword evidence="2" id="KW-1185">Reference proteome</keyword>
<name>C0GEF2_DETAL</name>
<evidence type="ECO:0000313" key="1">
    <source>
        <dbReference type="EMBL" id="EEG78446.1"/>
    </source>
</evidence>
<gene>
    <name evidence="1" type="ORF">DealDRAFT_0861</name>
</gene>
<dbReference type="AlphaFoldDB" id="C0GEF2"/>
<accession>C0GEF2</accession>